<gene>
    <name evidence="1" type="ORF">L917_12508</name>
</gene>
<name>W2KTB2_PHYNI</name>
<sequence length="49" mass="5359">MSRRAPAATTSRATAHQSILLITKTRSAPLSTRTRMTLPIRFCCRIASG</sequence>
<evidence type="ECO:0000313" key="1">
    <source>
        <dbReference type="EMBL" id="ETL88408.1"/>
    </source>
</evidence>
<proteinExistence type="predicted"/>
<reference evidence="1" key="1">
    <citation type="submission" date="2013-11" db="EMBL/GenBank/DDBJ databases">
        <title>The Genome Sequence of Phytophthora parasitica CHvinca01.</title>
        <authorList>
            <consortium name="The Broad Institute Genomics Platform"/>
            <person name="Russ C."/>
            <person name="Tyler B."/>
            <person name="Panabieres F."/>
            <person name="Shan W."/>
            <person name="Tripathy S."/>
            <person name="Grunwald N."/>
            <person name="Machado M."/>
            <person name="Johnson C.S."/>
            <person name="Arredondo F."/>
            <person name="Hong C."/>
            <person name="Coffey M."/>
            <person name="Young S.K."/>
            <person name="Zeng Q."/>
            <person name="Gargeya S."/>
            <person name="Fitzgerald M."/>
            <person name="Abouelleil A."/>
            <person name="Alvarado L."/>
            <person name="Chapman S.B."/>
            <person name="Gainer-Dewar J."/>
            <person name="Goldberg J."/>
            <person name="Griggs A."/>
            <person name="Gujja S."/>
            <person name="Hansen M."/>
            <person name="Howarth C."/>
            <person name="Imamovic A."/>
            <person name="Ireland A."/>
            <person name="Larimer J."/>
            <person name="McCowan C."/>
            <person name="Murphy C."/>
            <person name="Pearson M."/>
            <person name="Poon T.W."/>
            <person name="Priest M."/>
            <person name="Roberts A."/>
            <person name="Saif S."/>
            <person name="Shea T."/>
            <person name="Sykes S."/>
            <person name="Wortman J."/>
            <person name="Nusbaum C."/>
            <person name="Birren B."/>
        </authorList>
    </citation>
    <scope>NUCLEOTIDE SEQUENCE [LARGE SCALE GENOMIC DNA]</scope>
    <source>
        <strain evidence="1">CHvinca01</strain>
    </source>
</reference>
<protein>
    <submittedName>
        <fullName evidence="1">Uncharacterized protein</fullName>
    </submittedName>
</protein>
<accession>W2KTB2</accession>
<dbReference type="AlphaFoldDB" id="W2KTB2"/>
<organism evidence="1">
    <name type="scientific">Phytophthora nicotianae</name>
    <name type="common">Potato buckeye rot agent</name>
    <name type="synonym">Phytophthora parasitica</name>
    <dbReference type="NCBI Taxonomy" id="4792"/>
    <lineage>
        <taxon>Eukaryota</taxon>
        <taxon>Sar</taxon>
        <taxon>Stramenopiles</taxon>
        <taxon>Oomycota</taxon>
        <taxon>Peronosporomycetes</taxon>
        <taxon>Peronosporales</taxon>
        <taxon>Peronosporaceae</taxon>
        <taxon>Phytophthora</taxon>
    </lineage>
</organism>
<dbReference type="Proteomes" id="UP000054423">
    <property type="component" value="Unassembled WGS sequence"/>
</dbReference>
<dbReference type="EMBL" id="KI680773">
    <property type="protein sequence ID" value="ETL88408.1"/>
    <property type="molecule type" value="Genomic_DNA"/>
</dbReference>